<proteinExistence type="predicted"/>
<dbReference type="EMBL" id="MU155542">
    <property type="protein sequence ID" value="KAF9472384.1"/>
    <property type="molecule type" value="Genomic_DNA"/>
</dbReference>
<dbReference type="Proteomes" id="UP000807469">
    <property type="component" value="Unassembled WGS sequence"/>
</dbReference>
<gene>
    <name evidence="1" type="ORF">BDN70DRAFT_938230</name>
</gene>
<organism evidence="1 2">
    <name type="scientific">Pholiota conissans</name>
    <dbReference type="NCBI Taxonomy" id="109636"/>
    <lineage>
        <taxon>Eukaryota</taxon>
        <taxon>Fungi</taxon>
        <taxon>Dikarya</taxon>
        <taxon>Basidiomycota</taxon>
        <taxon>Agaricomycotina</taxon>
        <taxon>Agaricomycetes</taxon>
        <taxon>Agaricomycetidae</taxon>
        <taxon>Agaricales</taxon>
        <taxon>Agaricineae</taxon>
        <taxon>Strophariaceae</taxon>
        <taxon>Pholiota</taxon>
    </lineage>
</organism>
<name>A0A9P5YN65_9AGAR</name>
<keyword evidence="2" id="KW-1185">Reference proteome</keyword>
<protein>
    <submittedName>
        <fullName evidence="1">Uncharacterized protein</fullName>
    </submittedName>
</protein>
<dbReference type="OrthoDB" id="1149618at2759"/>
<evidence type="ECO:0000313" key="2">
    <source>
        <dbReference type="Proteomes" id="UP000807469"/>
    </source>
</evidence>
<dbReference type="AlphaFoldDB" id="A0A9P5YN65"/>
<evidence type="ECO:0000313" key="1">
    <source>
        <dbReference type="EMBL" id="KAF9472384.1"/>
    </source>
</evidence>
<accession>A0A9P5YN65</accession>
<comment type="caution">
    <text evidence="1">The sequence shown here is derived from an EMBL/GenBank/DDBJ whole genome shotgun (WGS) entry which is preliminary data.</text>
</comment>
<reference evidence="1" key="1">
    <citation type="submission" date="2020-11" db="EMBL/GenBank/DDBJ databases">
        <authorList>
            <consortium name="DOE Joint Genome Institute"/>
            <person name="Ahrendt S."/>
            <person name="Riley R."/>
            <person name="Andreopoulos W."/>
            <person name="Labutti K."/>
            <person name="Pangilinan J."/>
            <person name="Ruiz-Duenas F.J."/>
            <person name="Barrasa J.M."/>
            <person name="Sanchez-Garcia M."/>
            <person name="Camarero S."/>
            <person name="Miyauchi S."/>
            <person name="Serrano A."/>
            <person name="Linde D."/>
            <person name="Babiker R."/>
            <person name="Drula E."/>
            <person name="Ayuso-Fernandez I."/>
            <person name="Pacheco R."/>
            <person name="Padilla G."/>
            <person name="Ferreira P."/>
            <person name="Barriuso J."/>
            <person name="Kellner H."/>
            <person name="Castanera R."/>
            <person name="Alfaro M."/>
            <person name="Ramirez L."/>
            <person name="Pisabarro A.G."/>
            <person name="Kuo A."/>
            <person name="Tritt A."/>
            <person name="Lipzen A."/>
            <person name="He G."/>
            <person name="Yan M."/>
            <person name="Ng V."/>
            <person name="Cullen D."/>
            <person name="Martin F."/>
            <person name="Rosso M.-N."/>
            <person name="Henrissat B."/>
            <person name="Hibbett D."/>
            <person name="Martinez A.T."/>
            <person name="Grigoriev I.V."/>
        </authorList>
    </citation>
    <scope>NUCLEOTIDE SEQUENCE</scope>
    <source>
        <strain evidence="1">CIRM-BRFM 674</strain>
    </source>
</reference>
<sequence>MPKIAGQETSMERIKASLLESKLAKERSAQACKEKAVENPMHLIEKLAQDLAALQEINALVPREDYPPLIKKLNLATPSCSYDNVTLMSTAIADLIHAAQVFTSDGCSPSSGGLRGILTSQYIARRSLAHQFCANNAGGMKDGQHVTGKMQIKGTNFLFGPNYELL</sequence>